<feature type="compositionally biased region" description="Low complexity" evidence="1">
    <location>
        <begin position="13"/>
        <end position="27"/>
    </location>
</feature>
<organism evidence="2 3">
    <name type="scientific">Winogradskyella sediminis</name>
    <dbReference type="NCBI Taxonomy" id="1382466"/>
    <lineage>
        <taxon>Bacteria</taxon>
        <taxon>Pseudomonadati</taxon>
        <taxon>Bacteroidota</taxon>
        <taxon>Flavobacteriia</taxon>
        <taxon>Flavobacteriales</taxon>
        <taxon>Flavobacteriaceae</taxon>
        <taxon>Winogradskyella</taxon>
    </lineage>
</organism>
<name>A0A1H1UXW5_9FLAO</name>
<evidence type="ECO:0000313" key="2">
    <source>
        <dbReference type="EMBL" id="SDS77428.1"/>
    </source>
</evidence>
<dbReference type="STRING" id="1249933.SAMN04489797_2388"/>
<feature type="region of interest" description="Disordered" evidence="1">
    <location>
        <begin position="1"/>
        <end position="47"/>
    </location>
</feature>
<keyword evidence="3" id="KW-1185">Reference proteome</keyword>
<evidence type="ECO:0000256" key="1">
    <source>
        <dbReference type="SAM" id="MobiDB-lite"/>
    </source>
</evidence>
<dbReference type="AlphaFoldDB" id="A0A1H1UXW5"/>
<protein>
    <submittedName>
        <fullName evidence="2">Uncharacterized protein</fullName>
    </submittedName>
</protein>
<dbReference type="EMBL" id="LT629774">
    <property type="protein sequence ID" value="SDS77428.1"/>
    <property type="molecule type" value="Genomic_DNA"/>
</dbReference>
<gene>
    <name evidence="2" type="ORF">SAMN04489797_2388</name>
</gene>
<dbReference type="Proteomes" id="UP000198963">
    <property type="component" value="Chromosome I"/>
</dbReference>
<sequence>MGIMKDKKKFKTTKTQNNPTNPTANVNQETNEFDIDKDTIKSQQKKK</sequence>
<evidence type="ECO:0000313" key="3">
    <source>
        <dbReference type="Proteomes" id="UP000198963"/>
    </source>
</evidence>
<reference evidence="2 3" key="1">
    <citation type="submission" date="2016-10" db="EMBL/GenBank/DDBJ databases">
        <authorList>
            <person name="Varghese N."/>
            <person name="Submissions S."/>
        </authorList>
    </citation>
    <scope>NUCLEOTIDE SEQUENCE [LARGE SCALE GENOMIC DNA]</scope>
    <source>
        <strain evidence="2 3">RHA_55</strain>
    </source>
</reference>
<accession>A0A1H1UXW5</accession>
<proteinExistence type="predicted"/>
<feature type="compositionally biased region" description="Basic residues" evidence="1">
    <location>
        <begin position="1"/>
        <end position="12"/>
    </location>
</feature>